<sequence>IVNDSWTTENGLLTPTLKLMRDILEEKYQPVINQTFSTLIARED</sequence>
<proteinExistence type="predicted"/>
<reference evidence="1" key="1">
    <citation type="submission" date="2018-05" db="EMBL/GenBank/DDBJ databases">
        <authorList>
            <person name="Lanie J.A."/>
            <person name="Ng W.-L."/>
            <person name="Kazmierczak K.M."/>
            <person name="Andrzejewski T.M."/>
            <person name="Davidsen T.M."/>
            <person name="Wayne K.J."/>
            <person name="Tettelin H."/>
            <person name="Glass J.I."/>
            <person name="Rusch D."/>
            <person name="Podicherti R."/>
            <person name="Tsui H.-C.T."/>
            <person name="Winkler M.E."/>
        </authorList>
    </citation>
    <scope>NUCLEOTIDE SEQUENCE</scope>
</reference>
<gene>
    <name evidence="1" type="ORF">METZ01_LOCUS416032</name>
</gene>
<dbReference type="AlphaFoldDB" id="A0A382WY72"/>
<evidence type="ECO:0000313" key="1">
    <source>
        <dbReference type="EMBL" id="SVD63178.1"/>
    </source>
</evidence>
<name>A0A382WY72_9ZZZZ</name>
<protein>
    <submittedName>
        <fullName evidence="1">Uncharacterized protein</fullName>
    </submittedName>
</protein>
<feature type="non-terminal residue" evidence="1">
    <location>
        <position position="1"/>
    </location>
</feature>
<organism evidence="1">
    <name type="scientific">marine metagenome</name>
    <dbReference type="NCBI Taxonomy" id="408172"/>
    <lineage>
        <taxon>unclassified sequences</taxon>
        <taxon>metagenomes</taxon>
        <taxon>ecological metagenomes</taxon>
    </lineage>
</organism>
<dbReference type="EMBL" id="UINC01163070">
    <property type="protein sequence ID" value="SVD63178.1"/>
    <property type="molecule type" value="Genomic_DNA"/>
</dbReference>
<accession>A0A382WY72</accession>